<accession>A0A5M6I2F0</accession>
<sequence>MLLIGERLGLVQIAKIPAFYQARGAMGRIHESVRGQIQLTTEDLALLNPFLVGFDVSWGRIYEKYNAKLKSFIIKPEQYFKETFGVESEVALFISEYQTIQDRTIQAASYFLQEQPALGRVDQSLFFMITPDPAGHRWISDYQSRNPQSRTCVVFLASDLNSPLSKDGWFIRNNVAKQLFTRDLFDYQLPIDADRYFFGREQIVQDYIDAIRKSQNRGLFGLRKTGKTSTLLKIKRICEDGGIAIVRYYDCKIPSIRSQKWDELLWRIICDIEGKPIKRDRHISDLFLNTIKNKGRKTQICLIFDEIEFISPISPFDEHWKKDFVDFWQTLWSTQSQQRSLSFVISGVNPYVAEQDKFSGGQNPIFGIVKPFYMKGFEQSDVRKMVRFFGKRMGLDFDEESINYLHTRYGGHPLLIRMACSYTHSQRDIKRPIKVGKSLLIAEEENREAEMLPYCRHVVSEIRDFYPDEYELLELLATRQVGDYWELSSETEWVRHIKSYGIVSNDLKDKPKFEIPVLEKYISSESRKRTKEPGALRLISASERSAWARRRLERILSSHRSLETLYLNHYNKNIWPNGILPEADKIITLEALDHENDFSNYIMQMYKTFVEPVYKRGIYSFEKRLMSLQEVLDIIRVLRHSVGHANLTPDVQKRYDEIKNHVTGRRVQISMRDLYCMFQQYSIDQLFVAFQIEIQKLG</sequence>
<gene>
    <name evidence="1" type="ORF">F1193_05625</name>
</gene>
<dbReference type="PANTHER" id="PTHR34301">
    <property type="entry name" value="DNA-BINDING PROTEIN-RELATED"/>
    <property type="match status" value="1"/>
</dbReference>
<dbReference type="GO" id="GO:0005524">
    <property type="term" value="F:ATP binding"/>
    <property type="evidence" value="ECO:0007669"/>
    <property type="project" value="UniProtKB-KW"/>
</dbReference>
<dbReference type="AlphaFoldDB" id="A0A5M6I2F0"/>
<dbReference type="Proteomes" id="UP000323886">
    <property type="component" value="Unassembled WGS sequence"/>
</dbReference>
<comment type="caution">
    <text evidence="1">The sequence shown here is derived from an EMBL/GenBank/DDBJ whole genome shotgun (WGS) entry which is preliminary data.</text>
</comment>
<name>A0A5M6I2F0_9HYPH</name>
<dbReference type="EMBL" id="VWPL01000007">
    <property type="protein sequence ID" value="KAA5602380.1"/>
    <property type="molecule type" value="Genomic_DNA"/>
</dbReference>
<keyword evidence="2" id="KW-1185">Reference proteome</keyword>
<organism evidence="1 2">
    <name type="scientific">Blastochloris sulfoviridis</name>
    <dbReference type="NCBI Taxonomy" id="50712"/>
    <lineage>
        <taxon>Bacteria</taxon>
        <taxon>Pseudomonadati</taxon>
        <taxon>Pseudomonadota</taxon>
        <taxon>Alphaproteobacteria</taxon>
        <taxon>Hyphomicrobiales</taxon>
        <taxon>Blastochloridaceae</taxon>
        <taxon>Blastochloris</taxon>
    </lineage>
</organism>
<dbReference type="RefSeq" id="WP_150096705.1">
    <property type="nucleotide sequence ID" value="NZ_VWPL01000007.1"/>
</dbReference>
<keyword evidence="1" id="KW-0547">Nucleotide-binding</keyword>
<evidence type="ECO:0000313" key="2">
    <source>
        <dbReference type="Proteomes" id="UP000323886"/>
    </source>
</evidence>
<keyword evidence="1" id="KW-0067">ATP-binding</keyword>
<proteinExistence type="predicted"/>
<dbReference type="SUPFAM" id="SSF52540">
    <property type="entry name" value="P-loop containing nucleoside triphosphate hydrolases"/>
    <property type="match status" value="1"/>
</dbReference>
<dbReference type="PANTHER" id="PTHR34301:SF8">
    <property type="entry name" value="ATPASE DOMAIN-CONTAINING PROTEIN"/>
    <property type="match status" value="1"/>
</dbReference>
<dbReference type="InterPro" id="IPR027417">
    <property type="entry name" value="P-loop_NTPase"/>
</dbReference>
<dbReference type="OrthoDB" id="9811804at2"/>
<dbReference type="Gene3D" id="3.40.50.300">
    <property type="entry name" value="P-loop containing nucleotide triphosphate hydrolases"/>
    <property type="match status" value="1"/>
</dbReference>
<evidence type="ECO:0000313" key="1">
    <source>
        <dbReference type="EMBL" id="KAA5602380.1"/>
    </source>
</evidence>
<protein>
    <submittedName>
        <fullName evidence="1">ATP-binding protein</fullName>
    </submittedName>
</protein>
<reference evidence="1 2" key="1">
    <citation type="submission" date="2019-09" db="EMBL/GenBank/DDBJ databases">
        <title>Draft Whole-Genome sequence of Blastochloris sulfoviridis DSM 729.</title>
        <authorList>
            <person name="Meyer T.E."/>
            <person name="Kyndt J.A."/>
        </authorList>
    </citation>
    <scope>NUCLEOTIDE SEQUENCE [LARGE SCALE GENOMIC DNA]</scope>
    <source>
        <strain evidence="1 2">DSM 729</strain>
    </source>
</reference>